<reference evidence="2" key="1">
    <citation type="submission" date="2017-09" db="EMBL/GenBank/DDBJ databases">
        <title>Depth-based differentiation of microbial function through sediment-hosted aquifers and enrichment of novel symbionts in the deep terrestrial subsurface.</title>
        <authorList>
            <person name="Probst A.J."/>
            <person name="Ladd B."/>
            <person name="Jarett J.K."/>
            <person name="Geller-Mcgrath D.E."/>
            <person name="Sieber C.M.K."/>
            <person name="Emerson J.B."/>
            <person name="Anantharaman K."/>
            <person name="Thomas B.C."/>
            <person name="Malmstrom R."/>
            <person name="Stieglmeier M."/>
            <person name="Klingl A."/>
            <person name="Woyke T."/>
            <person name="Ryan C.M."/>
            <person name="Banfield J.F."/>
        </authorList>
    </citation>
    <scope>NUCLEOTIDE SEQUENCE [LARGE SCALE GENOMIC DNA]</scope>
</reference>
<evidence type="ECO:0000313" key="2">
    <source>
        <dbReference type="Proteomes" id="UP000231453"/>
    </source>
</evidence>
<dbReference type="Proteomes" id="UP000231453">
    <property type="component" value="Unassembled WGS sequence"/>
</dbReference>
<accession>A0A2M7V9G5</accession>
<proteinExistence type="predicted"/>
<evidence type="ECO:0000313" key="1">
    <source>
        <dbReference type="EMBL" id="PIZ95467.1"/>
    </source>
</evidence>
<protein>
    <recommendedName>
        <fullName evidence="3">Nucleotidyl transferase AbiEii/AbiGii toxin family protein</fullName>
    </recommendedName>
</protein>
<dbReference type="InterPro" id="IPR014942">
    <property type="entry name" value="AbiEii"/>
</dbReference>
<sequence length="210" mass="24487">MHEETLAKKTKVLFDKLTKEKWLKSFYLAGGTALALHYGHRESVDLDWFTIKNIRTKDLLSKLSKIGKFVVLQEEENTIEGILDGVKVSFMSYPYVMLHDFSIYNKVNLASTLDIALMKLTAISGRNTKKDFIDLYYFLHKEKIDLSSLLLKMKKKYKGLNYEVIHILKSLVYFVEAEKEPMPKMLEDIEWSKVKKFFEKEVLIVSSEVS</sequence>
<comment type="caution">
    <text evidence="1">The sequence shown here is derived from an EMBL/GenBank/DDBJ whole genome shotgun (WGS) entry which is preliminary data.</text>
</comment>
<dbReference type="AlphaFoldDB" id="A0A2M7V9G5"/>
<gene>
    <name evidence="1" type="ORF">COX80_04205</name>
</gene>
<organism evidence="1 2">
    <name type="scientific">Candidatus Magasanikbacteria bacterium CG_4_10_14_0_2_um_filter_33_14</name>
    <dbReference type="NCBI Taxonomy" id="1974636"/>
    <lineage>
        <taxon>Bacteria</taxon>
        <taxon>Candidatus Magasanikiibacteriota</taxon>
    </lineage>
</organism>
<dbReference type="EMBL" id="PFPL01000052">
    <property type="protein sequence ID" value="PIZ95467.1"/>
    <property type="molecule type" value="Genomic_DNA"/>
</dbReference>
<name>A0A2M7V9G5_9BACT</name>
<dbReference type="Gene3D" id="3.10.450.620">
    <property type="entry name" value="JHP933, nucleotidyltransferase-like core domain"/>
    <property type="match status" value="1"/>
</dbReference>
<evidence type="ECO:0008006" key="3">
    <source>
        <dbReference type="Google" id="ProtNLM"/>
    </source>
</evidence>
<dbReference type="Pfam" id="PF08843">
    <property type="entry name" value="AbiEii"/>
    <property type="match status" value="1"/>
</dbReference>